<reference evidence="2 3" key="1">
    <citation type="journal article" date="2019" name="Int. J. Syst. Evol. Microbiol.">
        <title>Capsulimonas corticalis gen. nov., sp. nov., an aerobic capsulated bacterium, of a novel bacterial order, Capsulimonadales ord. nov., of the class Armatimonadia of the phylum Armatimonadetes.</title>
        <authorList>
            <person name="Li J."/>
            <person name="Kudo C."/>
            <person name="Tonouchi A."/>
        </authorList>
    </citation>
    <scope>NUCLEOTIDE SEQUENCE [LARGE SCALE GENOMIC DNA]</scope>
    <source>
        <strain evidence="2 3">AX-7</strain>
    </source>
</reference>
<evidence type="ECO:0000313" key="2">
    <source>
        <dbReference type="EMBL" id="BDI32334.1"/>
    </source>
</evidence>
<organism evidence="2 3">
    <name type="scientific">Capsulimonas corticalis</name>
    <dbReference type="NCBI Taxonomy" id="2219043"/>
    <lineage>
        <taxon>Bacteria</taxon>
        <taxon>Bacillati</taxon>
        <taxon>Armatimonadota</taxon>
        <taxon>Armatimonadia</taxon>
        <taxon>Capsulimonadales</taxon>
        <taxon>Capsulimonadaceae</taxon>
        <taxon>Capsulimonas</taxon>
    </lineage>
</organism>
<accession>A0A9N7QBN0</accession>
<keyword evidence="3" id="KW-1185">Reference proteome</keyword>
<name>A0A9N7QBN0_9BACT</name>
<dbReference type="AlphaFoldDB" id="A0A9N7QBN0"/>
<keyword evidence="1" id="KW-0812">Transmembrane</keyword>
<dbReference type="Pfam" id="PF07963">
    <property type="entry name" value="N_methyl"/>
    <property type="match status" value="1"/>
</dbReference>
<proteinExistence type="predicted"/>
<feature type="transmembrane region" description="Helical" evidence="1">
    <location>
        <begin position="21"/>
        <end position="42"/>
    </location>
</feature>
<dbReference type="PROSITE" id="PS00409">
    <property type="entry name" value="PROKAR_NTER_METHYL"/>
    <property type="match status" value="1"/>
</dbReference>
<evidence type="ECO:0008006" key="4">
    <source>
        <dbReference type="Google" id="ProtNLM"/>
    </source>
</evidence>
<gene>
    <name evidence="2" type="ORF">CCAX7_43850</name>
</gene>
<protein>
    <recommendedName>
        <fullName evidence="4">Prepilin-type N-terminal cleavage/methylation domain-containing protein</fullName>
    </recommendedName>
</protein>
<dbReference type="EMBL" id="AP025739">
    <property type="protein sequence ID" value="BDI32334.1"/>
    <property type="molecule type" value="Genomic_DNA"/>
</dbReference>
<evidence type="ECO:0000256" key="1">
    <source>
        <dbReference type="SAM" id="Phobius"/>
    </source>
</evidence>
<dbReference type="Proteomes" id="UP000287394">
    <property type="component" value="Chromosome"/>
</dbReference>
<evidence type="ECO:0000313" key="3">
    <source>
        <dbReference type="Proteomes" id="UP000287394"/>
    </source>
</evidence>
<keyword evidence="1" id="KW-0472">Membrane</keyword>
<dbReference type="KEGG" id="ccot:CCAX7_43850"/>
<dbReference type="RefSeq" id="WP_119321983.1">
    <property type="nucleotide sequence ID" value="NZ_AP025739.1"/>
</dbReference>
<keyword evidence="1" id="KW-1133">Transmembrane helix</keyword>
<dbReference type="InterPro" id="IPR012902">
    <property type="entry name" value="N_methyl_site"/>
</dbReference>
<sequence>MNHSRQKTWMRRNGGFTLVELAISLFVFGMMVLLFGATFPVATRAGHVGANYAQASLLAQQKIDQLRDLGFTGMNGSALYGRGVVDSATQNSDGSFSFTVVDDLIDNGNSVGYFPPGSTGKIWISQALTSTGSNAPTLAQAVQATVTIAWQGGSQSSGNFTTHTIIAAR</sequence>